<dbReference type="Pfam" id="PF00378">
    <property type="entry name" value="ECH_1"/>
    <property type="match status" value="1"/>
</dbReference>
<dbReference type="InterPro" id="IPR051683">
    <property type="entry name" value="Enoyl-CoA_Hydratase/Isomerase"/>
</dbReference>
<proteinExistence type="inferred from homology"/>
<evidence type="ECO:0000313" key="3">
    <source>
        <dbReference type="Proteomes" id="UP001501598"/>
    </source>
</evidence>
<comment type="similarity">
    <text evidence="1">Belongs to the enoyl-CoA hydratase/isomerase family.</text>
</comment>
<comment type="caution">
    <text evidence="2">The sequence shown here is derived from an EMBL/GenBank/DDBJ whole genome shotgun (WGS) entry which is preliminary data.</text>
</comment>
<dbReference type="InterPro" id="IPR001753">
    <property type="entry name" value="Enoyl-CoA_hydra/iso"/>
</dbReference>
<evidence type="ECO:0000313" key="2">
    <source>
        <dbReference type="EMBL" id="GAA4548589.1"/>
    </source>
</evidence>
<dbReference type="Proteomes" id="UP001501598">
    <property type="component" value="Unassembled WGS sequence"/>
</dbReference>
<reference evidence="3" key="1">
    <citation type="journal article" date="2019" name="Int. J. Syst. Evol. Microbiol.">
        <title>The Global Catalogue of Microorganisms (GCM) 10K type strain sequencing project: providing services to taxonomists for standard genome sequencing and annotation.</title>
        <authorList>
            <consortium name="The Broad Institute Genomics Platform"/>
            <consortium name="The Broad Institute Genome Sequencing Center for Infectious Disease"/>
            <person name="Wu L."/>
            <person name="Ma J."/>
        </authorList>
    </citation>
    <scope>NUCLEOTIDE SEQUENCE [LARGE SCALE GENOMIC DNA]</scope>
    <source>
        <strain evidence="3">JCM 17906</strain>
    </source>
</reference>
<gene>
    <name evidence="2" type="ORF">GCM10023175_35220</name>
</gene>
<accession>A0ABP8RTJ3</accession>
<evidence type="ECO:0000256" key="1">
    <source>
        <dbReference type="ARBA" id="ARBA00005254"/>
    </source>
</evidence>
<dbReference type="Gene3D" id="3.90.226.10">
    <property type="entry name" value="2-enoyl-CoA Hydratase, Chain A, domain 1"/>
    <property type="match status" value="1"/>
</dbReference>
<keyword evidence="3" id="KW-1185">Reference proteome</keyword>
<organism evidence="2 3">
    <name type="scientific">Pseudonocardia xishanensis</name>
    <dbReference type="NCBI Taxonomy" id="630995"/>
    <lineage>
        <taxon>Bacteria</taxon>
        <taxon>Bacillati</taxon>
        <taxon>Actinomycetota</taxon>
        <taxon>Actinomycetes</taxon>
        <taxon>Pseudonocardiales</taxon>
        <taxon>Pseudonocardiaceae</taxon>
        <taxon>Pseudonocardia</taxon>
    </lineage>
</organism>
<dbReference type="CDD" id="cd06558">
    <property type="entry name" value="crotonase-like"/>
    <property type="match status" value="1"/>
</dbReference>
<dbReference type="PANTHER" id="PTHR42964">
    <property type="entry name" value="ENOYL-COA HYDRATASE"/>
    <property type="match status" value="1"/>
</dbReference>
<dbReference type="InterPro" id="IPR029045">
    <property type="entry name" value="ClpP/crotonase-like_dom_sf"/>
</dbReference>
<name>A0ABP8RTJ3_9PSEU</name>
<protein>
    <submittedName>
        <fullName evidence="2">Enoyl-CoA hydratase-related protein</fullName>
    </submittedName>
</protein>
<dbReference type="PANTHER" id="PTHR42964:SF1">
    <property type="entry name" value="POLYKETIDE BIOSYNTHESIS ENOYL-COA HYDRATASE PKSH-RELATED"/>
    <property type="match status" value="1"/>
</dbReference>
<dbReference type="RefSeq" id="WP_345419244.1">
    <property type="nucleotide sequence ID" value="NZ_BAABGT010000040.1"/>
</dbReference>
<dbReference type="EMBL" id="BAABGT010000040">
    <property type="protein sequence ID" value="GAA4548589.1"/>
    <property type="molecule type" value="Genomic_DNA"/>
</dbReference>
<dbReference type="SUPFAM" id="SSF52096">
    <property type="entry name" value="ClpP/crotonase"/>
    <property type="match status" value="1"/>
</dbReference>
<sequence>MITVERHGDIPWLVIDRPERRNALDDTGWCGLADALRAVEHRPTPVVITGRGACFSAGDDLRHAAGLAEQELLDYAIDTVLAAIRAVVEHPYPVVAAVNGPAVGGGAELVAASDVAVAAASATFRLPEVALGVAPSQFLGLRPCGPKTMAELVLCGSVLTAADALGAGLVGAVVPDADLAAEVDRRTTAIASAPEAAIRAAKRALTRDLRAEGLARIEADIRAQLAIPAPATP</sequence>